<keyword evidence="3" id="KW-1185">Reference proteome</keyword>
<name>A0A239AUN7_9BACT</name>
<proteinExistence type="predicted"/>
<dbReference type="RefSeq" id="WP_089274439.1">
    <property type="nucleotide sequence ID" value="NZ_FZOC01000004.1"/>
</dbReference>
<evidence type="ECO:0000313" key="3">
    <source>
        <dbReference type="Proteomes" id="UP000198324"/>
    </source>
</evidence>
<protein>
    <submittedName>
        <fullName evidence="2">Uncharacterized protein</fullName>
    </submittedName>
</protein>
<accession>A0A239AUN7</accession>
<evidence type="ECO:0000313" key="2">
    <source>
        <dbReference type="EMBL" id="SNR99327.1"/>
    </source>
</evidence>
<dbReference type="EMBL" id="FZOC01000004">
    <property type="protein sequence ID" value="SNR99327.1"/>
    <property type="molecule type" value="Genomic_DNA"/>
</dbReference>
<dbReference type="Proteomes" id="UP000198324">
    <property type="component" value="Unassembled WGS sequence"/>
</dbReference>
<keyword evidence="1" id="KW-0472">Membrane</keyword>
<feature type="transmembrane region" description="Helical" evidence="1">
    <location>
        <begin position="16"/>
        <end position="36"/>
    </location>
</feature>
<dbReference type="AlphaFoldDB" id="A0A239AUN7"/>
<evidence type="ECO:0000256" key="1">
    <source>
        <dbReference type="SAM" id="Phobius"/>
    </source>
</evidence>
<gene>
    <name evidence="2" type="ORF">SAMN04488503_2233</name>
</gene>
<reference evidence="2 3" key="1">
    <citation type="submission" date="2017-06" db="EMBL/GenBank/DDBJ databases">
        <authorList>
            <person name="Kim H.J."/>
            <person name="Triplett B.A."/>
        </authorList>
    </citation>
    <scope>NUCLEOTIDE SEQUENCE [LARGE SCALE GENOMIC DNA]</scope>
    <source>
        <strain evidence="2 3">DSM 13116</strain>
    </source>
</reference>
<sequence length="111" mass="11330">MLPEDAVRATRTMGEYASLIAGLMPVAILAALGAVVRSIQARRCGLKAVGVAAAGGGFVGVLVGLLLDQTDLPMGVKAFLVGSGGYASGELLKIFMVRACRWAERAVPGGK</sequence>
<feature type="transmembrane region" description="Helical" evidence="1">
    <location>
        <begin position="48"/>
        <end position="67"/>
    </location>
</feature>
<keyword evidence="1" id="KW-0812">Transmembrane</keyword>
<keyword evidence="1" id="KW-1133">Transmembrane helix</keyword>
<organism evidence="2 3">
    <name type="scientific">Humidesulfovibrio mexicanus</name>
    <dbReference type="NCBI Taxonomy" id="147047"/>
    <lineage>
        <taxon>Bacteria</taxon>
        <taxon>Pseudomonadati</taxon>
        <taxon>Thermodesulfobacteriota</taxon>
        <taxon>Desulfovibrionia</taxon>
        <taxon>Desulfovibrionales</taxon>
        <taxon>Desulfovibrionaceae</taxon>
        <taxon>Humidesulfovibrio</taxon>
    </lineage>
</organism>